<gene>
    <name evidence="1" type="ORF">FEZ63_02705</name>
</gene>
<evidence type="ECO:0000313" key="2">
    <source>
        <dbReference type="Proteomes" id="UP000325684"/>
    </source>
</evidence>
<keyword evidence="2" id="KW-1185">Reference proteome</keyword>
<dbReference type="Proteomes" id="UP000325684">
    <property type="component" value="Unassembled WGS sequence"/>
</dbReference>
<dbReference type="AlphaFoldDB" id="A0A5N3PH23"/>
<accession>A0A5N3PH23</accession>
<protein>
    <submittedName>
        <fullName evidence="1">Uncharacterized protein</fullName>
    </submittedName>
</protein>
<organism evidence="1 2">
    <name type="scientific">Microvirga brassicacearum</name>
    <dbReference type="NCBI Taxonomy" id="2580413"/>
    <lineage>
        <taxon>Bacteria</taxon>
        <taxon>Pseudomonadati</taxon>
        <taxon>Pseudomonadota</taxon>
        <taxon>Alphaproteobacteria</taxon>
        <taxon>Hyphomicrobiales</taxon>
        <taxon>Methylobacteriaceae</taxon>
        <taxon>Microvirga</taxon>
    </lineage>
</organism>
<dbReference type="RefSeq" id="WP_150942093.1">
    <property type="nucleotide sequence ID" value="NZ_VCMV01000003.1"/>
</dbReference>
<sequence length="212" mass="23471">MSSEEFLADLAAVPTEGQNAEAYRIVGEYLQAFAFLESDVGDAIQTALGIEPLERIALVDLIPFSGKIAILMCLCNMHGPDEDEDEWKKSAIKLLGQIQGLGEADRNMLAHSMFFGSSEGGVDFYRSRARTKAERPLIRWTKQQAHQKIRNIFRLCREIQPMGPDLLKRKTRSEMLRAISKERTFFGGGLGALAGGGLLGNWDGLIQEPDGQ</sequence>
<dbReference type="EMBL" id="VCMV01000003">
    <property type="protein sequence ID" value="KAB0269036.1"/>
    <property type="molecule type" value="Genomic_DNA"/>
</dbReference>
<comment type="caution">
    <text evidence="1">The sequence shown here is derived from an EMBL/GenBank/DDBJ whole genome shotgun (WGS) entry which is preliminary data.</text>
</comment>
<name>A0A5N3PH23_9HYPH</name>
<evidence type="ECO:0000313" key="1">
    <source>
        <dbReference type="EMBL" id="KAB0269036.1"/>
    </source>
</evidence>
<reference evidence="1 2" key="1">
    <citation type="journal article" date="2019" name="Microorganisms">
        <title>Genome Insights into the Novel Species Microvirga brassicacearum, a Rapeseed Endophyte with Biotechnological Potential.</title>
        <authorList>
            <person name="Jimenez-Gomez A."/>
            <person name="Saati-Santamaria Z."/>
            <person name="Igual J.M."/>
            <person name="Rivas R."/>
            <person name="Mateos P.F."/>
            <person name="Garcia-Fraile P."/>
        </authorList>
    </citation>
    <scope>NUCLEOTIDE SEQUENCE [LARGE SCALE GENOMIC DNA]</scope>
    <source>
        <strain evidence="1 2">CDVBN77</strain>
    </source>
</reference>
<proteinExistence type="predicted"/>
<dbReference type="OrthoDB" id="9983981at2"/>